<dbReference type="EMBL" id="ABWN01000023">
    <property type="protein sequence ID" value="EFF68899.1"/>
    <property type="molecule type" value="Genomic_DNA"/>
</dbReference>
<dbReference type="AlphaFoldDB" id="D4RYS5"/>
<proteinExistence type="predicted"/>
<reference evidence="1 2" key="1">
    <citation type="submission" date="2010-02" db="EMBL/GenBank/DDBJ databases">
        <authorList>
            <person name="Weinstock G."/>
            <person name="Sodergren E."/>
            <person name="Clifton S."/>
            <person name="Fulton L."/>
            <person name="Fulton B."/>
            <person name="Courtney L."/>
            <person name="Fronick C."/>
            <person name="Harrison M."/>
            <person name="Strong C."/>
            <person name="Farmer C."/>
            <person name="Delahaunty K."/>
            <person name="Markovic C."/>
            <person name="Hall O."/>
            <person name="Minx P."/>
            <person name="Tomlinson C."/>
            <person name="Mitreva M."/>
            <person name="Nelson J."/>
            <person name="Hou S."/>
            <person name="Wollam A."/>
            <person name="Pepin K.H."/>
            <person name="Johnson M."/>
            <person name="Bhonagiri V."/>
            <person name="Zhang X."/>
            <person name="Suruliraj S."/>
            <person name="Warren W."/>
            <person name="Chinwalla A."/>
            <person name="Mardis E.R."/>
            <person name="Wilson R.K."/>
        </authorList>
    </citation>
    <scope>NUCLEOTIDE SEQUENCE [LARGE SCALE GENOMIC DNA]</scope>
    <source>
        <strain evidence="1 2">DSM 2876</strain>
    </source>
</reference>
<keyword evidence="2" id="KW-1185">Reference proteome</keyword>
<dbReference type="Proteomes" id="UP000006238">
    <property type="component" value="Unassembled WGS sequence"/>
</dbReference>
<accession>D4RYS5</accession>
<dbReference type="GeneID" id="98918860"/>
<sequence>MEAYYEKMLALAETIAVNAHKSQLDKGGHPYINHPRFVSAHCTSPESRIVGMLHDVVEDTDVTLDALREYGFNEDILMALDLVTKKKGPDYDEDLYYEKIKTNSIAREVKLADLKHNSDISRIPHPTKKDIQKIEYYKSRIEYLES</sequence>
<dbReference type="RefSeq" id="WP_005602220.1">
    <property type="nucleotide sequence ID" value="NZ_GG663522.1"/>
</dbReference>
<dbReference type="HOGENOM" id="CLU_109398_2_0_9"/>
<evidence type="ECO:0008006" key="3">
    <source>
        <dbReference type="Google" id="ProtNLM"/>
    </source>
</evidence>
<dbReference type="STRING" id="45851.BHV86_05440"/>
<dbReference type="SUPFAM" id="SSF109604">
    <property type="entry name" value="HD-domain/PDEase-like"/>
    <property type="match status" value="1"/>
</dbReference>
<protein>
    <recommendedName>
        <fullName evidence="3">HD domain protein</fullName>
    </recommendedName>
</protein>
<name>D4RYS5_9FIRM</name>
<dbReference type="eggNOG" id="COG0317">
    <property type="taxonomic scope" value="Bacteria"/>
</dbReference>
<gene>
    <name evidence="1" type="ORF">BUTYVIB_00986</name>
</gene>
<evidence type="ECO:0000313" key="1">
    <source>
        <dbReference type="EMBL" id="EFF68899.1"/>
    </source>
</evidence>
<evidence type="ECO:0000313" key="2">
    <source>
        <dbReference type="Proteomes" id="UP000006238"/>
    </source>
</evidence>
<organism evidence="1 2">
    <name type="scientific">Eshraghiella crossota DSM 2876</name>
    <dbReference type="NCBI Taxonomy" id="511680"/>
    <lineage>
        <taxon>Bacteria</taxon>
        <taxon>Bacillati</taxon>
        <taxon>Bacillota</taxon>
        <taxon>Clostridia</taxon>
        <taxon>Lachnospirales</taxon>
        <taxon>Lachnospiraceae</taxon>
        <taxon>Eshraghiella</taxon>
    </lineage>
</organism>
<comment type="caution">
    <text evidence="1">The sequence shown here is derived from an EMBL/GenBank/DDBJ whole genome shotgun (WGS) entry which is preliminary data.</text>
</comment>
<dbReference type="Gene3D" id="1.10.3210.10">
    <property type="entry name" value="Hypothetical protein af1432"/>
    <property type="match status" value="1"/>
</dbReference>